<evidence type="ECO:0000259" key="1">
    <source>
        <dbReference type="Pfam" id="PF05685"/>
    </source>
</evidence>
<organism evidence="2 3">
    <name type="scientific">Microcystis aeruginosa SPC777</name>
    <dbReference type="NCBI Taxonomy" id="482300"/>
    <lineage>
        <taxon>Bacteria</taxon>
        <taxon>Bacillati</taxon>
        <taxon>Cyanobacteriota</taxon>
        <taxon>Cyanophyceae</taxon>
        <taxon>Oscillatoriophycideae</taxon>
        <taxon>Chroococcales</taxon>
        <taxon>Microcystaceae</taxon>
        <taxon>Microcystis</taxon>
    </lineage>
</organism>
<sequence length="228" mass="26241">MASLMKKTEQYQALPAKVSQQVLRGLDWNWPSFFADSSFDYTFTNYLSPEDYLATERIAKDKHEYIRGQTYAMAGASKAHGMIIINLATLLKNRLRGSGCLVYATAMKVRLEIANSYFYPDLVVTCDSRDNRSFSEDFIRYPRLIVEVLSPTTAAFDQGDKFADYRSLETLEEYVLISQERISVDCFRRNDEGFWVLYPYSKGADIYLASIDFHCAIESLYEDITEIC</sequence>
<dbReference type="EMBL" id="ASZQ01000156">
    <property type="protein sequence ID" value="EPF23130.1"/>
    <property type="molecule type" value="Genomic_DNA"/>
</dbReference>
<reference evidence="2 3" key="1">
    <citation type="journal article" date="2013" name="Genome Announc.">
        <title>Draft Genome Sequence of the Brazilian Toxic Bloom-Forming Cyanobacterium Microcystis aeruginosa Strain SPC777.</title>
        <authorList>
            <person name="Fiore M.F."/>
            <person name="Alvarenga D.O."/>
            <person name="Varani A.M."/>
            <person name="Hoff-Risseti C."/>
            <person name="Crespim E."/>
            <person name="Ramos R.T."/>
            <person name="Silva A."/>
            <person name="Schaker P.D."/>
            <person name="Heck K."/>
            <person name="Rigonato J."/>
            <person name="Schneider M.P."/>
        </authorList>
    </citation>
    <scope>NUCLEOTIDE SEQUENCE [LARGE SCALE GENOMIC DNA]</scope>
    <source>
        <strain evidence="3">SPC 777</strain>
    </source>
</reference>
<dbReference type="SUPFAM" id="SSF52980">
    <property type="entry name" value="Restriction endonuclease-like"/>
    <property type="match status" value="1"/>
</dbReference>
<evidence type="ECO:0000313" key="3">
    <source>
        <dbReference type="Proteomes" id="UP000014617"/>
    </source>
</evidence>
<dbReference type="PANTHER" id="PTHR36558">
    <property type="entry name" value="GLR1098 PROTEIN"/>
    <property type="match status" value="1"/>
</dbReference>
<dbReference type="CDD" id="cd06260">
    <property type="entry name" value="DUF820-like"/>
    <property type="match status" value="1"/>
</dbReference>
<gene>
    <name evidence="2" type="ORF">MAESPC_01280</name>
</gene>
<proteinExistence type="predicted"/>
<dbReference type="Proteomes" id="UP000014617">
    <property type="component" value="Unassembled WGS sequence"/>
</dbReference>
<comment type="caution">
    <text evidence="2">The sequence shown here is derived from an EMBL/GenBank/DDBJ whole genome shotgun (WGS) entry which is preliminary data.</text>
</comment>
<evidence type="ECO:0000313" key="2">
    <source>
        <dbReference type="EMBL" id="EPF23130.1"/>
    </source>
</evidence>
<dbReference type="AlphaFoldDB" id="S3JDF7"/>
<dbReference type="PANTHER" id="PTHR36558:SF1">
    <property type="entry name" value="RESTRICTION ENDONUCLEASE DOMAIN-CONTAINING PROTEIN-RELATED"/>
    <property type="match status" value="1"/>
</dbReference>
<feature type="domain" description="Putative restriction endonuclease" evidence="1">
    <location>
        <begin position="50"/>
        <end position="206"/>
    </location>
</feature>
<dbReference type="InterPro" id="IPR012296">
    <property type="entry name" value="Nuclease_put_TT1808"/>
</dbReference>
<dbReference type="PATRIC" id="fig|482300.6.peg.1439"/>
<protein>
    <recommendedName>
        <fullName evidence="1">Putative restriction endonuclease domain-containing protein</fullName>
    </recommendedName>
</protein>
<dbReference type="Gene3D" id="3.90.1570.10">
    <property type="entry name" value="tt1808, chain A"/>
    <property type="match status" value="1"/>
</dbReference>
<name>S3JDF7_MICAE</name>
<accession>S3JDF7</accession>
<dbReference type="Pfam" id="PF05685">
    <property type="entry name" value="Uma2"/>
    <property type="match status" value="1"/>
</dbReference>
<dbReference type="InterPro" id="IPR008538">
    <property type="entry name" value="Uma2"/>
</dbReference>
<dbReference type="InterPro" id="IPR011335">
    <property type="entry name" value="Restrct_endonuc-II-like"/>
</dbReference>